<dbReference type="InterPro" id="IPR003439">
    <property type="entry name" value="ABC_transporter-like_ATP-bd"/>
</dbReference>
<evidence type="ECO:0000313" key="4">
    <source>
        <dbReference type="EMBL" id="GAA3972826.1"/>
    </source>
</evidence>
<evidence type="ECO:0000256" key="1">
    <source>
        <dbReference type="ARBA" id="ARBA00022741"/>
    </source>
</evidence>
<sequence length="510" mass="57237">MSIFASTEQAMTTAYFSINNATVRFLNNTLFKNLTFRINKGQHWALIGPSGSGKSALLQTIAGRFNITGGEINYHFDEHLLSNLSPTNGISAKTKLIALVEPRHHFRNLSNTTDFYYQQRYNSSDSEDALTVDHYLASVNTVSENERQWDSDKVLTLLNLHYLRDKQLIKLSNGETKRLMLAAALLKNPALLLLDNPLTGLDVKTRQEFNGIINQIVASGISLIIATSVHEIPDAITHVAVLQEGAIIQENTRVDFNPELFNTVTQDQVDTAELGALLNIDNPTANYNYIVKMDKVHIQYGSKVILDDVDWEIKTGDHWALLGPNGAGKSTLLSLINGDNPQAYANNIVLFDKKRGTGESIWDIKKKIGFVSPELHQYFPTDNSCLQVIESGYYDTLGLFRPSNKQYAATALRWMKTLEIDQYARTLLKNIPASAQRLCLLARALIKNPSLLIFDEPCQGMDDHQQLHFKNLVDTLCSLSNVTLIYVTHYQHEIPDSVDKVLQLYQGRVV</sequence>
<protein>
    <submittedName>
        <fullName evidence="4">ATP-binding cassette domain-containing protein</fullName>
    </submittedName>
</protein>
<proteinExistence type="predicted"/>
<evidence type="ECO:0000256" key="2">
    <source>
        <dbReference type="ARBA" id="ARBA00022840"/>
    </source>
</evidence>
<gene>
    <name evidence="4" type="ORF">GCM10022210_23530</name>
</gene>
<dbReference type="InterPro" id="IPR003593">
    <property type="entry name" value="AAA+_ATPase"/>
</dbReference>
<reference evidence="5" key="1">
    <citation type="journal article" date="2019" name="Int. J. Syst. Evol. Microbiol.">
        <title>The Global Catalogue of Microorganisms (GCM) 10K type strain sequencing project: providing services to taxonomists for standard genome sequencing and annotation.</title>
        <authorList>
            <consortium name="The Broad Institute Genomics Platform"/>
            <consortium name="The Broad Institute Genome Sequencing Center for Infectious Disease"/>
            <person name="Wu L."/>
            <person name="Ma J."/>
        </authorList>
    </citation>
    <scope>NUCLEOTIDE SEQUENCE [LARGE SCALE GENOMIC DNA]</scope>
    <source>
        <strain evidence="5">JCM 16601</strain>
    </source>
</reference>
<dbReference type="SUPFAM" id="SSF52540">
    <property type="entry name" value="P-loop containing nucleoside triphosphate hydrolases"/>
    <property type="match status" value="2"/>
</dbReference>
<dbReference type="GO" id="GO:0005524">
    <property type="term" value="F:ATP binding"/>
    <property type="evidence" value="ECO:0007669"/>
    <property type="project" value="UniProtKB-KW"/>
</dbReference>
<dbReference type="SMART" id="SM00382">
    <property type="entry name" value="AAA"/>
    <property type="match status" value="2"/>
</dbReference>
<keyword evidence="1" id="KW-0547">Nucleotide-binding</keyword>
<organism evidence="4 5">
    <name type="scientific">Mucilaginibacter dorajii</name>
    <dbReference type="NCBI Taxonomy" id="692994"/>
    <lineage>
        <taxon>Bacteria</taxon>
        <taxon>Pseudomonadati</taxon>
        <taxon>Bacteroidota</taxon>
        <taxon>Sphingobacteriia</taxon>
        <taxon>Sphingobacteriales</taxon>
        <taxon>Sphingobacteriaceae</taxon>
        <taxon>Mucilaginibacter</taxon>
    </lineage>
</organism>
<name>A0ABP7PX42_9SPHI</name>
<dbReference type="PANTHER" id="PTHR43514:SF4">
    <property type="entry name" value="ABC TRANSPORTER I FAMILY MEMBER 10"/>
    <property type="match status" value="1"/>
</dbReference>
<dbReference type="Gene3D" id="3.40.50.300">
    <property type="entry name" value="P-loop containing nucleotide triphosphate hydrolases"/>
    <property type="match status" value="2"/>
</dbReference>
<dbReference type="Proteomes" id="UP001500742">
    <property type="component" value="Unassembled WGS sequence"/>
</dbReference>
<dbReference type="PROSITE" id="PS50893">
    <property type="entry name" value="ABC_TRANSPORTER_2"/>
    <property type="match status" value="2"/>
</dbReference>
<evidence type="ECO:0000259" key="3">
    <source>
        <dbReference type="PROSITE" id="PS50893"/>
    </source>
</evidence>
<accession>A0ABP7PX42</accession>
<dbReference type="Pfam" id="PF00005">
    <property type="entry name" value="ABC_tran"/>
    <property type="match status" value="2"/>
</dbReference>
<dbReference type="InterPro" id="IPR050334">
    <property type="entry name" value="Molybdenum_import_ModC"/>
</dbReference>
<keyword evidence="2 4" id="KW-0067">ATP-binding</keyword>
<feature type="domain" description="ABC transporter" evidence="3">
    <location>
        <begin position="291"/>
        <end position="510"/>
    </location>
</feature>
<dbReference type="EMBL" id="BAAAZC010000017">
    <property type="protein sequence ID" value="GAA3972826.1"/>
    <property type="molecule type" value="Genomic_DNA"/>
</dbReference>
<evidence type="ECO:0000313" key="5">
    <source>
        <dbReference type="Proteomes" id="UP001500742"/>
    </source>
</evidence>
<dbReference type="PANTHER" id="PTHR43514">
    <property type="entry name" value="ABC TRANSPORTER I FAMILY MEMBER 10"/>
    <property type="match status" value="1"/>
</dbReference>
<comment type="caution">
    <text evidence="4">The sequence shown here is derived from an EMBL/GenBank/DDBJ whole genome shotgun (WGS) entry which is preliminary data.</text>
</comment>
<feature type="domain" description="ABC transporter" evidence="3">
    <location>
        <begin position="16"/>
        <end position="269"/>
    </location>
</feature>
<dbReference type="InterPro" id="IPR027417">
    <property type="entry name" value="P-loop_NTPase"/>
</dbReference>
<dbReference type="RefSeq" id="WP_344757752.1">
    <property type="nucleotide sequence ID" value="NZ_BAAAZC010000017.1"/>
</dbReference>
<keyword evidence="5" id="KW-1185">Reference proteome</keyword>